<name>A0ABU8WE58_9BURK</name>
<feature type="domain" description="Acyl-CoA dehydrogenase/oxidase N-terminal" evidence="1">
    <location>
        <begin position="11"/>
        <end position="108"/>
    </location>
</feature>
<dbReference type="RefSeq" id="WP_340340957.1">
    <property type="nucleotide sequence ID" value="NZ_JBBKZT010000002.1"/>
</dbReference>
<evidence type="ECO:0000313" key="3">
    <source>
        <dbReference type="Proteomes" id="UP001385892"/>
    </source>
</evidence>
<dbReference type="PANTHER" id="PTHR43884">
    <property type="entry name" value="ACYL-COA DEHYDROGENASE"/>
    <property type="match status" value="1"/>
</dbReference>
<evidence type="ECO:0000259" key="1">
    <source>
        <dbReference type="Pfam" id="PF02771"/>
    </source>
</evidence>
<reference evidence="2 3" key="1">
    <citation type="submission" date="2024-03" db="EMBL/GenBank/DDBJ databases">
        <title>Novel species of the genus Variovorax.</title>
        <authorList>
            <person name="Liu Q."/>
            <person name="Xin Y.-H."/>
        </authorList>
    </citation>
    <scope>NUCLEOTIDE SEQUENCE [LARGE SCALE GENOMIC DNA]</scope>
    <source>
        <strain evidence="2 3">KACC 18900</strain>
    </source>
</reference>
<proteinExistence type="predicted"/>
<dbReference type="PANTHER" id="PTHR43884:SF12">
    <property type="entry name" value="ISOVALERYL-COA DEHYDROGENASE, MITOCHONDRIAL-RELATED"/>
    <property type="match status" value="1"/>
</dbReference>
<dbReference type="EMBL" id="JBBKZT010000002">
    <property type="protein sequence ID" value="MEJ8845787.1"/>
    <property type="molecule type" value="Genomic_DNA"/>
</dbReference>
<organism evidence="2 3">
    <name type="scientific">Variovorax rhizosphaerae</name>
    <dbReference type="NCBI Taxonomy" id="1836200"/>
    <lineage>
        <taxon>Bacteria</taxon>
        <taxon>Pseudomonadati</taxon>
        <taxon>Pseudomonadota</taxon>
        <taxon>Betaproteobacteria</taxon>
        <taxon>Burkholderiales</taxon>
        <taxon>Comamonadaceae</taxon>
        <taxon>Variovorax</taxon>
    </lineage>
</organism>
<dbReference type="InterPro" id="IPR009100">
    <property type="entry name" value="AcylCoA_DH/oxidase_NM_dom_sf"/>
</dbReference>
<dbReference type="InterPro" id="IPR037069">
    <property type="entry name" value="AcylCoA_DH/ox_N_sf"/>
</dbReference>
<gene>
    <name evidence="2" type="ORF">WKW82_03965</name>
</gene>
<dbReference type="Pfam" id="PF02771">
    <property type="entry name" value="Acyl-CoA_dh_N"/>
    <property type="match status" value="1"/>
</dbReference>
<dbReference type="SUPFAM" id="SSF56645">
    <property type="entry name" value="Acyl-CoA dehydrogenase NM domain-like"/>
    <property type="match status" value="1"/>
</dbReference>
<dbReference type="Proteomes" id="UP001385892">
    <property type="component" value="Unassembled WGS sequence"/>
</dbReference>
<accession>A0ABU8WE58</accession>
<keyword evidence="3" id="KW-1185">Reference proteome</keyword>
<comment type="caution">
    <text evidence="2">The sequence shown here is derived from an EMBL/GenBank/DDBJ whole genome shotgun (WGS) entry which is preliminary data.</text>
</comment>
<dbReference type="Gene3D" id="1.10.540.10">
    <property type="entry name" value="Acyl-CoA dehydrogenase/oxidase, N-terminal domain"/>
    <property type="match status" value="1"/>
</dbReference>
<dbReference type="InterPro" id="IPR013786">
    <property type="entry name" value="AcylCoA_DH/ox_N"/>
</dbReference>
<sequence>MTDNSTAFLSEQVIMIRDSARKVAQEVVARTEAERDGTGAWTHAELKTAGELGFMGMLTPDAHGGSGASFVEYCLAIAEFAATDAGFATLMHVHNPVGFMISKSGTAQKTCA</sequence>
<evidence type="ECO:0000313" key="2">
    <source>
        <dbReference type="EMBL" id="MEJ8845787.1"/>
    </source>
</evidence>
<protein>
    <submittedName>
        <fullName evidence="2">Acyl-CoA dehydrogenase family protein</fullName>
    </submittedName>
</protein>